<gene>
    <name evidence="1" type="ORF">HPB49_025450</name>
</gene>
<dbReference type="Proteomes" id="UP000821865">
    <property type="component" value="Chromosome 9"/>
</dbReference>
<comment type="caution">
    <text evidence="1">The sequence shown here is derived from an EMBL/GenBank/DDBJ whole genome shotgun (WGS) entry which is preliminary data.</text>
</comment>
<sequence>MRQTGSGTGDEAFRKLTAGSGPKMIRRLSKTDRYDLRQETPSHHRPVFTQPHFDSEFAGVPKDKVPICDRFANSLRKRWHVKHLQKKLLGFFPIIGWVRAYNLKQWLITDIIAGNLSRHLPRAPDVPAVNALYTAMFPMLMYTIFGTSRQLSIGAFAVVCMMTGAVVEQYKEEFGAANVASTLMFFVGLYQLALGVLNLGGLSVFMSEQFVSGFTAGVSAHIGSSQLGSLFGIPVAHFSGPFLLIRLYAAFFTLLPDTHLPTLGLSACCIFLLLFVKLAVDPFVERMIRMPVPIEMMLVIIGTVVSSYFDLEKMGFEIIGPIPNTFPSMGLPDLNLSLVTKVVVPALTIAIVSFTVTVSLGRIFARNHGYEVVPNQELLALGMSNLFGSFLDCFPSGASVPRSSIQDSTGGKTQLVSLINTVLIALVLLYLGSYLEKLPVAVLASIIFVSLKKVFMQVRDFYNYWKISKIDGQVWLVTFFSTIILEVQLGLVIGVVFSLLTLVYKIQRPSTCLLGRIPNTDYYVPVKKYGMAQEISRVKVFHFGGPLHFANAEFFRAELSRRTLIRVHKVLAARKKEAGAKIGPPLYWANAVEPSPPMYDELSESTGSIPSMSIPTMIGIDGDTSSASSSSLSAPPTPVTTSSELPRHIVLDFSRVTFVDGSSAVVLKQATPVFSMLKKGKVLEEIPACNFYPSVHDAVLHVGKPEQEVGPLEMTLREKKRRVADNDSRVSRRHDDQSMPSLVARSFRFHGRLCRLCGCFFISGLLGAESPVAPRVVWKSAYTLYSCAVIAFLIWLEVELIADKAKQAAGHDEILTSMLRVFMNIVLLFRMVINYLCMSLGASKMTAFYTRALAFEKHIGMASWYHTAAKRFFWSDILRACLCIVICTASILTLPKQPPYKASSYAGKSPLTVTYIWLRLLATAILYFVYDSACIVTLKASCEVLAEYMRNQLRTLKICFSLKETQPLLYDDISRWVALIVSSSCALLIPCTGVYDICKDGALMERHYSVLLFGTWTWYEFVTLTLASQSLVNAAKEVKDFCKGLRRIDDDYCRNEVEQLHDSIDPDDLCLKGADFFQLKMSLLVSMAASVITYTVILVQTSQSFKN</sequence>
<reference evidence="1" key="1">
    <citation type="submission" date="2020-05" db="EMBL/GenBank/DDBJ databases">
        <title>Large-scale comparative analyses of tick genomes elucidate their genetic diversity and vector capacities.</title>
        <authorList>
            <person name="Jia N."/>
            <person name="Wang J."/>
            <person name="Shi W."/>
            <person name="Du L."/>
            <person name="Sun Y."/>
            <person name="Zhan W."/>
            <person name="Jiang J."/>
            <person name="Wang Q."/>
            <person name="Zhang B."/>
            <person name="Ji P."/>
            <person name="Sakyi L.B."/>
            <person name="Cui X."/>
            <person name="Yuan T."/>
            <person name="Jiang B."/>
            <person name="Yang W."/>
            <person name="Lam T.T.-Y."/>
            <person name="Chang Q."/>
            <person name="Ding S."/>
            <person name="Wang X."/>
            <person name="Zhu J."/>
            <person name="Ruan X."/>
            <person name="Zhao L."/>
            <person name="Wei J."/>
            <person name="Que T."/>
            <person name="Du C."/>
            <person name="Cheng J."/>
            <person name="Dai P."/>
            <person name="Han X."/>
            <person name="Huang E."/>
            <person name="Gao Y."/>
            <person name="Liu J."/>
            <person name="Shao H."/>
            <person name="Ye R."/>
            <person name="Li L."/>
            <person name="Wei W."/>
            <person name="Wang X."/>
            <person name="Wang C."/>
            <person name="Yang T."/>
            <person name="Huo Q."/>
            <person name="Li W."/>
            <person name="Guo W."/>
            <person name="Chen H."/>
            <person name="Zhou L."/>
            <person name="Ni X."/>
            <person name="Tian J."/>
            <person name="Zhou Y."/>
            <person name="Sheng Y."/>
            <person name="Liu T."/>
            <person name="Pan Y."/>
            <person name="Xia L."/>
            <person name="Li J."/>
            <person name="Zhao F."/>
            <person name="Cao W."/>
        </authorList>
    </citation>
    <scope>NUCLEOTIDE SEQUENCE</scope>
    <source>
        <strain evidence="1">Dsil-2018</strain>
    </source>
</reference>
<name>A0ACB8C6D8_DERSI</name>
<proteinExistence type="predicted"/>
<accession>A0ACB8C6D8</accession>
<evidence type="ECO:0000313" key="2">
    <source>
        <dbReference type="Proteomes" id="UP000821865"/>
    </source>
</evidence>
<organism evidence="1 2">
    <name type="scientific">Dermacentor silvarum</name>
    <name type="common">Tick</name>
    <dbReference type="NCBI Taxonomy" id="543639"/>
    <lineage>
        <taxon>Eukaryota</taxon>
        <taxon>Metazoa</taxon>
        <taxon>Ecdysozoa</taxon>
        <taxon>Arthropoda</taxon>
        <taxon>Chelicerata</taxon>
        <taxon>Arachnida</taxon>
        <taxon>Acari</taxon>
        <taxon>Parasitiformes</taxon>
        <taxon>Ixodida</taxon>
        <taxon>Ixodoidea</taxon>
        <taxon>Ixodidae</taxon>
        <taxon>Rhipicephalinae</taxon>
        <taxon>Dermacentor</taxon>
    </lineage>
</organism>
<evidence type="ECO:0000313" key="1">
    <source>
        <dbReference type="EMBL" id="KAH7934398.1"/>
    </source>
</evidence>
<keyword evidence="2" id="KW-1185">Reference proteome</keyword>
<protein>
    <submittedName>
        <fullName evidence="1">Uncharacterized protein</fullName>
    </submittedName>
</protein>
<dbReference type="EMBL" id="CM023478">
    <property type="protein sequence ID" value="KAH7934398.1"/>
    <property type="molecule type" value="Genomic_DNA"/>
</dbReference>